<dbReference type="EMBL" id="BAAAVV010000003">
    <property type="protein sequence ID" value="GAA3164167.1"/>
    <property type="molecule type" value="Genomic_DNA"/>
</dbReference>
<sequence>MAFTAVVTDVYARRIVSWHTAARMPTELPLDALEMRCGIRPVAGAPGVWS</sequence>
<evidence type="ECO:0008006" key="3">
    <source>
        <dbReference type="Google" id="ProtNLM"/>
    </source>
</evidence>
<gene>
    <name evidence="1" type="ORF">GCM10010531_15430</name>
</gene>
<protein>
    <recommendedName>
        <fullName evidence="3">Integrase core domain-containing protein</fullName>
    </recommendedName>
</protein>
<comment type="caution">
    <text evidence="1">The sequence shown here is derived from an EMBL/GenBank/DDBJ whole genome shotgun (WGS) entry which is preliminary data.</text>
</comment>
<organism evidence="1 2">
    <name type="scientific">Blastococcus jejuensis</name>
    <dbReference type="NCBI Taxonomy" id="351224"/>
    <lineage>
        <taxon>Bacteria</taxon>
        <taxon>Bacillati</taxon>
        <taxon>Actinomycetota</taxon>
        <taxon>Actinomycetes</taxon>
        <taxon>Geodermatophilales</taxon>
        <taxon>Geodermatophilaceae</taxon>
        <taxon>Blastococcus</taxon>
    </lineage>
</organism>
<dbReference type="Proteomes" id="UP001499924">
    <property type="component" value="Unassembled WGS sequence"/>
</dbReference>
<dbReference type="RefSeq" id="WP_344688177.1">
    <property type="nucleotide sequence ID" value="NZ_BAAAVV010000003.1"/>
</dbReference>
<name>A0ABP6P0Y1_9ACTN</name>
<evidence type="ECO:0000313" key="2">
    <source>
        <dbReference type="Proteomes" id="UP001499924"/>
    </source>
</evidence>
<proteinExistence type="predicted"/>
<reference evidence="2" key="1">
    <citation type="journal article" date="2019" name="Int. J. Syst. Evol. Microbiol.">
        <title>The Global Catalogue of Microorganisms (GCM) 10K type strain sequencing project: providing services to taxonomists for standard genome sequencing and annotation.</title>
        <authorList>
            <consortium name="The Broad Institute Genomics Platform"/>
            <consortium name="The Broad Institute Genome Sequencing Center for Infectious Disease"/>
            <person name="Wu L."/>
            <person name="Ma J."/>
        </authorList>
    </citation>
    <scope>NUCLEOTIDE SEQUENCE [LARGE SCALE GENOMIC DNA]</scope>
    <source>
        <strain evidence="2">JCM 15614</strain>
    </source>
</reference>
<evidence type="ECO:0000313" key="1">
    <source>
        <dbReference type="EMBL" id="GAA3164167.1"/>
    </source>
</evidence>
<keyword evidence="2" id="KW-1185">Reference proteome</keyword>
<accession>A0ABP6P0Y1</accession>